<name>A0A1J9PJ88_9EURO</name>
<protein>
    <submittedName>
        <fullName evidence="1">Uncharacterized protein</fullName>
    </submittedName>
</protein>
<dbReference type="VEuPathDB" id="FungiDB:AJ78_03682"/>
<dbReference type="Proteomes" id="UP000182235">
    <property type="component" value="Unassembled WGS sequence"/>
</dbReference>
<keyword evidence="2" id="KW-1185">Reference proteome</keyword>
<evidence type="ECO:0000313" key="1">
    <source>
        <dbReference type="EMBL" id="OJD16102.1"/>
    </source>
</evidence>
<gene>
    <name evidence="1" type="ORF">AJ78_03682</name>
</gene>
<dbReference type="EMBL" id="LGRN01000122">
    <property type="protein sequence ID" value="OJD16102.1"/>
    <property type="molecule type" value="Genomic_DNA"/>
</dbReference>
<evidence type="ECO:0000313" key="2">
    <source>
        <dbReference type="Proteomes" id="UP000182235"/>
    </source>
</evidence>
<organism evidence="1 2">
    <name type="scientific">Emergomyces pasteurianus Ep9510</name>
    <dbReference type="NCBI Taxonomy" id="1447872"/>
    <lineage>
        <taxon>Eukaryota</taxon>
        <taxon>Fungi</taxon>
        <taxon>Dikarya</taxon>
        <taxon>Ascomycota</taxon>
        <taxon>Pezizomycotina</taxon>
        <taxon>Eurotiomycetes</taxon>
        <taxon>Eurotiomycetidae</taxon>
        <taxon>Onygenales</taxon>
        <taxon>Ajellomycetaceae</taxon>
        <taxon>Emergomyces</taxon>
    </lineage>
</organism>
<dbReference type="OrthoDB" id="4851849at2759"/>
<dbReference type="AlphaFoldDB" id="A0A1J9PJ88"/>
<comment type="caution">
    <text evidence="1">The sequence shown here is derived from an EMBL/GenBank/DDBJ whole genome shotgun (WGS) entry which is preliminary data.</text>
</comment>
<accession>A0A1J9PJ88</accession>
<proteinExistence type="predicted"/>
<sequence>MESTLCLSARWSNSTLGRLSFLQGVRGKGRIGATPAPNSSLHPSQHIENQLTSGVASPSGSCPSVLVAKHSLSSKILFTEFEILQPGATVEKQLGVDRSFLLTIEKCSVILSFSAAMDFSSFEGEKLRVHVHLLVPEETIDTNSAPQDVTLLKSIREGTGKDI</sequence>
<reference evidence="1 2" key="1">
    <citation type="submission" date="2015-07" db="EMBL/GenBank/DDBJ databases">
        <title>Emmonsia species relationships and genome sequence.</title>
        <authorList>
            <consortium name="The Broad Institute Genomics Platform"/>
            <person name="Cuomo C.A."/>
            <person name="Munoz J.F."/>
            <person name="Imamovic A."/>
            <person name="Priest M.E."/>
            <person name="Young S."/>
            <person name="Clay O.K."/>
            <person name="McEwen J.G."/>
        </authorList>
    </citation>
    <scope>NUCLEOTIDE SEQUENCE [LARGE SCALE GENOMIC DNA]</scope>
    <source>
        <strain evidence="1 2">UAMH 9510</strain>
    </source>
</reference>